<keyword evidence="4" id="KW-0808">Transferase</keyword>
<feature type="domain" description="Ketosynthase family 3 (KS3)" evidence="7">
    <location>
        <begin position="616"/>
        <end position="1041"/>
    </location>
</feature>
<dbReference type="InterPro" id="IPR020459">
    <property type="entry name" value="AMP-binding"/>
</dbReference>
<name>A0ABV7JDG4_9SPHI</name>
<dbReference type="InterPro" id="IPR009081">
    <property type="entry name" value="PP-bd_ACP"/>
</dbReference>
<dbReference type="InterPro" id="IPR000873">
    <property type="entry name" value="AMP-dep_synth/lig_dom"/>
</dbReference>
<proteinExistence type="predicted"/>
<protein>
    <submittedName>
        <fullName evidence="8">Amino acid adenylation domain-containing protein</fullName>
    </submittedName>
</protein>
<dbReference type="SUPFAM" id="SSF53383">
    <property type="entry name" value="PLP-dependent transferases"/>
    <property type="match status" value="1"/>
</dbReference>
<dbReference type="PROSITE" id="PS52004">
    <property type="entry name" value="KS3_2"/>
    <property type="match status" value="1"/>
</dbReference>
<dbReference type="InterPro" id="IPR001227">
    <property type="entry name" value="Ac_transferase_dom_sf"/>
</dbReference>
<reference evidence="9" key="1">
    <citation type="journal article" date="2019" name="Int. J. Syst. Evol. Microbiol.">
        <title>The Global Catalogue of Microorganisms (GCM) 10K type strain sequencing project: providing services to taxonomists for standard genome sequencing and annotation.</title>
        <authorList>
            <consortium name="The Broad Institute Genomics Platform"/>
            <consortium name="The Broad Institute Genome Sequencing Center for Infectious Disease"/>
            <person name="Wu L."/>
            <person name="Ma J."/>
        </authorList>
    </citation>
    <scope>NUCLEOTIDE SEQUENCE [LARGE SCALE GENOMIC DNA]</scope>
    <source>
        <strain evidence="9">KCTC 52416</strain>
    </source>
</reference>
<dbReference type="Pfam" id="PF00501">
    <property type="entry name" value="AMP-binding"/>
    <property type="match status" value="1"/>
</dbReference>
<dbReference type="PROSITE" id="PS00455">
    <property type="entry name" value="AMP_BINDING"/>
    <property type="match status" value="1"/>
</dbReference>
<dbReference type="SMART" id="SM00825">
    <property type="entry name" value="PKS_KS"/>
    <property type="match status" value="1"/>
</dbReference>
<evidence type="ECO:0000256" key="5">
    <source>
        <dbReference type="ARBA" id="ARBA00022898"/>
    </source>
</evidence>
<dbReference type="InterPro" id="IPR036736">
    <property type="entry name" value="ACP-like_sf"/>
</dbReference>
<dbReference type="EMBL" id="JBHRTA010000004">
    <property type="protein sequence ID" value="MFC3196159.1"/>
    <property type="molecule type" value="Genomic_DNA"/>
</dbReference>
<evidence type="ECO:0000256" key="2">
    <source>
        <dbReference type="ARBA" id="ARBA00022450"/>
    </source>
</evidence>
<evidence type="ECO:0000256" key="4">
    <source>
        <dbReference type="ARBA" id="ARBA00022679"/>
    </source>
</evidence>
<dbReference type="InterPro" id="IPR015424">
    <property type="entry name" value="PyrdxlP-dep_Trfase"/>
</dbReference>
<dbReference type="PROSITE" id="PS50075">
    <property type="entry name" value="CARRIER"/>
    <property type="match status" value="2"/>
</dbReference>
<dbReference type="Proteomes" id="UP001595526">
    <property type="component" value="Unassembled WGS sequence"/>
</dbReference>
<dbReference type="InterPro" id="IPR005814">
    <property type="entry name" value="Aminotrans_3"/>
</dbReference>
<dbReference type="CDD" id="cd00833">
    <property type="entry name" value="PKS"/>
    <property type="match status" value="1"/>
</dbReference>
<dbReference type="NCBIfam" id="TIGR01733">
    <property type="entry name" value="AA-adenyl-dom"/>
    <property type="match status" value="1"/>
</dbReference>
<dbReference type="InterPro" id="IPR018201">
    <property type="entry name" value="Ketoacyl_synth_AS"/>
</dbReference>
<gene>
    <name evidence="8" type="ORF">ACFOET_00900</name>
</gene>
<keyword evidence="9" id="KW-1185">Reference proteome</keyword>
<dbReference type="InterPro" id="IPR025110">
    <property type="entry name" value="AMP-bd_C"/>
</dbReference>
<evidence type="ECO:0000313" key="8">
    <source>
        <dbReference type="EMBL" id="MFC3196159.1"/>
    </source>
</evidence>
<dbReference type="PANTHER" id="PTHR43775">
    <property type="entry name" value="FATTY ACID SYNTHASE"/>
    <property type="match status" value="1"/>
</dbReference>
<dbReference type="Gene3D" id="3.40.640.10">
    <property type="entry name" value="Type I PLP-dependent aspartate aminotransferase-like (Major domain)"/>
    <property type="match status" value="1"/>
</dbReference>
<dbReference type="Gene3D" id="3.30.300.30">
    <property type="match status" value="1"/>
</dbReference>
<dbReference type="InterPro" id="IPR010071">
    <property type="entry name" value="AA_adenyl_dom"/>
</dbReference>
<evidence type="ECO:0000259" key="6">
    <source>
        <dbReference type="PROSITE" id="PS50075"/>
    </source>
</evidence>
<dbReference type="Gene3D" id="3.90.1150.10">
    <property type="entry name" value="Aspartate Aminotransferase, domain 1"/>
    <property type="match status" value="1"/>
</dbReference>
<dbReference type="RefSeq" id="WP_379018601.1">
    <property type="nucleotide sequence ID" value="NZ_JBHRTA010000004.1"/>
</dbReference>
<dbReference type="SUPFAM" id="SSF47336">
    <property type="entry name" value="ACP-like"/>
    <property type="match status" value="2"/>
</dbReference>
<dbReference type="InterPro" id="IPR050091">
    <property type="entry name" value="PKS_NRPS_Biosynth_Enz"/>
</dbReference>
<dbReference type="PRINTS" id="PR00154">
    <property type="entry name" value="AMPBINDING"/>
</dbReference>
<dbReference type="InterPro" id="IPR032821">
    <property type="entry name" value="PKS_assoc"/>
</dbReference>
<evidence type="ECO:0000256" key="1">
    <source>
        <dbReference type="ARBA" id="ARBA00001933"/>
    </source>
</evidence>
<dbReference type="Pfam" id="PF02801">
    <property type="entry name" value="Ketoacyl-synt_C"/>
    <property type="match status" value="1"/>
</dbReference>
<dbReference type="CDD" id="cd17643">
    <property type="entry name" value="A_NRPS_Cytc1-like"/>
    <property type="match status" value="1"/>
</dbReference>
<evidence type="ECO:0000259" key="7">
    <source>
        <dbReference type="PROSITE" id="PS52004"/>
    </source>
</evidence>
<dbReference type="Gene3D" id="3.40.366.10">
    <property type="entry name" value="Malonyl-Coenzyme A Acyl Carrier Protein, domain 2"/>
    <property type="match status" value="1"/>
</dbReference>
<dbReference type="InterPro" id="IPR015421">
    <property type="entry name" value="PyrdxlP-dep_Trfase_major"/>
</dbReference>
<dbReference type="InterPro" id="IPR014043">
    <property type="entry name" value="Acyl_transferase_dom"/>
</dbReference>
<dbReference type="Pfam" id="PF16197">
    <property type="entry name" value="KAsynt_C_assoc"/>
    <property type="match status" value="1"/>
</dbReference>
<dbReference type="SUPFAM" id="SSF56801">
    <property type="entry name" value="Acetyl-CoA synthetase-like"/>
    <property type="match status" value="1"/>
</dbReference>
<comment type="caution">
    <text evidence="8">The sequence shown here is derived from an EMBL/GenBank/DDBJ whole genome shotgun (WGS) entry which is preliminary data.</text>
</comment>
<sequence length="2189" mass="239240">MKSNKNDTILSLFYDQVQRTPSATAVVFEGSSMTYQELDERSSQVAHLLLAQGVQPQTLVAVCLDKSLEMIVALLAVLKAGCAYVPIDPDYPTDRIAYMLDDINASIVVTGDGHIPTLSVAIGERAVVPIAISLTEPSMLAAYPSSRPDWPVTGDDLAYIIYTSGSTGRPKGVMITHWNVVRLFFNDAPLFDFSEADVWTMFHSFCFDFSVWEMYGALLFGGKLVVVSKAVAKDVSLFSKLMVDAGVTILNQTPSAFYMLQDHASLLQRVLPLRVRYVIFGGEALNPAKLTPWMTLYPACRMINMYGITETTVHVTYQEINGQHTDSNASIIGKPIPTLYTYVLDEHTNRVPPGTIGELYVGGSGLAKGYLNQPELTASRFIPDPFDSDGDARLYRTGDLAKQAEDGTLEYHGRIDNQIKIRGFRIELGEIEHALQTAPGVLHGVVATHQKGDGDCQLVGYYVAEGFADNKVVRAHLQQALPDYMVPQFLIPIDAIPLTSNGKVDKKALPIPDAAKLQAHAYAAARYQTERTIADVWKTTLQIDRVGRHDHFFESGGNSLLAQKAVFSLKKQGIEVPVIKLYQYPVVKDLAAYVDGRRPARGFNDAVKHPDTGHDRSDIAVIGMAGRFPGAATIEALWEVLVNGRETIRWFNEDELDTSIPPSQRQSPYYVKARGIVDGAIDFDAAFFGINPKHAALMDPQQRLFLEIAWEALERSGHVPQKFDGSIGVYAGSANNTYFVNNVLKHPELVESAGDLSVLTINDKDYLSSRVAYALDLKGPAVTVQSACSTSLLAVAQAVEAIRKGQCDVAIAGGAAITFPIHSGHLYEEGAMLSADGHCRPFDKDARGTLFSDGVAAVVLKDKAQAERDGDVIYAVIKGVGISNDGGGKGSFTAPSAEGQARCIRMALADAGVEASAISYVETHGTGTPIGDPIEIEGLKLAFGEQAGRQYCRIGSIKSNMGHLTHAAGVAGLIKTVLALHHKKIPASINYSAANKAIDFASSPFVVNHQVTDWAPLADKRRAGVSSFGVGGTNVHVVLEGYEHATAPEQADMPAAKPLSIINWSAKNEASLTMYADRLHRFIVENPDTSIQDLAYSLQRARQDFDHRAYIVAADLADLRQQLDERAWVKNTVQQDASGVTFLFPGQGAQYVDMGKQLYEREPVYRQAIDDCASILHHELGEDIRRIIFPLGGDTEEAAAERLKQTQFTQPALFITEYALAKLWMSWGIRPIAYIGHSIGEFVAAHLAGVFTLKDALRLVAYRGKLISELPAGSMLSVRASASDIQRLMPPGLSIAAINAPSLCVVSGAAESVYAFSKALGASGIANKPLHTSHAFHSCMMDPMLPAFENAFRSITLRTPRQPIASTVTGNWLTDDEATDPAYWVQHAKATVNFSGALTFLDKEINPIFLEIGPGNVTATLARQHGKEIAQRVVSGSSNRAADEHCAIYRALGRLWSYGFEPDWKTLQNRRARRIAIPTYAFDRKPFWVSPNGQVAHTPANNSLPIANHTQRTDEKQGMTRKEFLIEQVRAILENASGIAINVNEHHSNFIELGFDSLLLTQVALALKKTFSLPITFRGLNESYYSLDTLGTYLDEHLEPNVFQPARNGTPFEAAAMGPDSTSAAPDAIEVLSKQIASLAQQVALLQRNGVQHSPLSLNAVAPPQNTSLEITSEESVELKKPFGAAARIEQKRSNLDAKQAAYLDNLVGQYNRKTAKSKAYTQRHRDHMADPRVVSGFKPETKEITYSIVANRSKGCRIWDIDGNEYIDVLNGFGSNFLGYQPELIKEALIQQIDEGYEIGPQHEKSGEVCQLICDFTGFDRAALCNTGSEAVLGTMRIARTVTGRSTIVAFTNSYHGIMDEVIVRGTKKLKPFPAAPGIMEDAVKNMLILDYGTEESLQIIRDRAHELAAVLVEPIQSRRPEFVPIDFLRKLRTITAEAGTPLIFDEVISGFRFHPRGAQGLFGIEADIATYGKVAGAGLSIGIIAGKKRFMDALDGGSWSFGDDSVPEAGVTYFAGTFVRHPLALATTKASLEYLKAQGPQLQERVNRLTRTLVDKLNEICVRYETPIHIVHFGSLWKVKCNQDYAYSELIFVAMRMRGIHILDGFPCFMTAAHTEHDAEAVVQAFESSVRELVDAGFIPTSSPRATGFAAAPPVPNARLGKDRDGNPAWFVEDTQNPGKYLQVVLN</sequence>
<dbReference type="Gene3D" id="2.30.38.10">
    <property type="entry name" value="Luciferase, Domain 3"/>
    <property type="match status" value="1"/>
</dbReference>
<dbReference type="Gene3D" id="1.10.1200.10">
    <property type="entry name" value="ACP-like"/>
    <property type="match status" value="2"/>
</dbReference>
<evidence type="ECO:0000313" key="9">
    <source>
        <dbReference type="Proteomes" id="UP001595526"/>
    </source>
</evidence>
<dbReference type="Gene3D" id="3.40.50.980">
    <property type="match status" value="2"/>
</dbReference>
<dbReference type="SUPFAM" id="SSF53901">
    <property type="entry name" value="Thiolase-like"/>
    <property type="match status" value="1"/>
</dbReference>
<dbReference type="Pfam" id="PF00109">
    <property type="entry name" value="ketoacyl-synt"/>
    <property type="match status" value="1"/>
</dbReference>
<dbReference type="SUPFAM" id="SSF52151">
    <property type="entry name" value="FabD/lysophospholipase-like"/>
    <property type="match status" value="1"/>
</dbReference>
<dbReference type="PROSITE" id="PS00600">
    <property type="entry name" value="AA_TRANSFER_CLASS_3"/>
    <property type="match status" value="1"/>
</dbReference>
<dbReference type="Gene3D" id="3.40.47.10">
    <property type="match status" value="1"/>
</dbReference>
<accession>A0ABV7JDG4</accession>
<keyword evidence="3" id="KW-0597">Phosphoprotein</keyword>
<comment type="cofactor">
    <cofactor evidence="1">
        <name>pyridoxal 5'-phosphate</name>
        <dbReference type="ChEBI" id="CHEBI:597326"/>
    </cofactor>
</comment>
<evidence type="ECO:0000256" key="3">
    <source>
        <dbReference type="ARBA" id="ARBA00022553"/>
    </source>
</evidence>
<keyword evidence="2" id="KW-0596">Phosphopantetheine</keyword>
<dbReference type="InterPro" id="IPR020841">
    <property type="entry name" value="PKS_Beta-ketoAc_synthase_dom"/>
</dbReference>
<dbReference type="Pfam" id="PF00550">
    <property type="entry name" value="PP-binding"/>
    <property type="match status" value="2"/>
</dbReference>
<dbReference type="InterPro" id="IPR020845">
    <property type="entry name" value="AMP-binding_CS"/>
</dbReference>
<dbReference type="InterPro" id="IPR016036">
    <property type="entry name" value="Malonyl_transacylase_ACP-bd"/>
</dbReference>
<dbReference type="Gene3D" id="3.30.70.250">
    <property type="entry name" value="Malonyl-CoA ACP transacylase, ACP-binding"/>
    <property type="match status" value="1"/>
</dbReference>
<dbReference type="SUPFAM" id="SSF55048">
    <property type="entry name" value="Probable ACP-binding domain of malonyl-CoA ACP transacylase"/>
    <property type="match status" value="1"/>
</dbReference>
<dbReference type="InterPro" id="IPR016039">
    <property type="entry name" value="Thiolase-like"/>
</dbReference>
<dbReference type="Gene3D" id="3.30.70.3290">
    <property type="match status" value="1"/>
</dbReference>
<dbReference type="InterPro" id="IPR014031">
    <property type="entry name" value="Ketoacyl_synth_C"/>
</dbReference>
<dbReference type="InterPro" id="IPR045851">
    <property type="entry name" value="AMP-bd_C_sf"/>
</dbReference>
<dbReference type="InterPro" id="IPR014030">
    <property type="entry name" value="Ketoacyl_synth_N"/>
</dbReference>
<dbReference type="SMART" id="SM00827">
    <property type="entry name" value="PKS_AT"/>
    <property type="match status" value="1"/>
</dbReference>
<feature type="domain" description="Carrier" evidence="6">
    <location>
        <begin position="1523"/>
        <end position="1598"/>
    </location>
</feature>
<dbReference type="Pfam" id="PF00202">
    <property type="entry name" value="Aminotran_3"/>
    <property type="match status" value="1"/>
</dbReference>
<dbReference type="PROSITE" id="PS00606">
    <property type="entry name" value="KS3_1"/>
    <property type="match status" value="1"/>
</dbReference>
<dbReference type="InterPro" id="IPR016035">
    <property type="entry name" value="Acyl_Trfase/lysoPLipase"/>
</dbReference>
<organism evidence="8 9">
    <name type="scientific">Parapedobacter deserti</name>
    <dbReference type="NCBI Taxonomy" id="1912957"/>
    <lineage>
        <taxon>Bacteria</taxon>
        <taxon>Pseudomonadati</taxon>
        <taxon>Bacteroidota</taxon>
        <taxon>Sphingobacteriia</taxon>
        <taxon>Sphingobacteriales</taxon>
        <taxon>Sphingobacteriaceae</taxon>
        <taxon>Parapedobacter</taxon>
    </lineage>
</organism>
<dbReference type="InterPro" id="IPR015422">
    <property type="entry name" value="PyrdxlP-dep_Trfase_small"/>
</dbReference>
<dbReference type="InterPro" id="IPR049704">
    <property type="entry name" value="Aminotrans_3_PPA_site"/>
</dbReference>
<dbReference type="Pfam" id="PF13193">
    <property type="entry name" value="AMP-binding_C"/>
    <property type="match status" value="1"/>
</dbReference>
<feature type="domain" description="Carrier" evidence="6">
    <location>
        <begin position="524"/>
        <end position="598"/>
    </location>
</feature>
<dbReference type="Pfam" id="PF00698">
    <property type="entry name" value="Acyl_transf_1"/>
    <property type="match status" value="1"/>
</dbReference>
<keyword evidence="5" id="KW-0663">Pyridoxal phosphate</keyword>
<dbReference type="PANTHER" id="PTHR43775:SF51">
    <property type="entry name" value="INACTIVE PHENOLPHTHIOCEROL SYNTHESIS POLYKETIDE SYNTHASE TYPE I PKS1-RELATED"/>
    <property type="match status" value="1"/>
</dbReference>